<organism evidence="2">
    <name type="scientific">Pseudomonas phage RVTF4</name>
    <dbReference type="NCBI Taxonomy" id="3236931"/>
    <lineage>
        <taxon>Viruses</taxon>
    </lineage>
</organism>
<proteinExistence type="predicted"/>
<feature type="compositionally biased region" description="Basic and acidic residues" evidence="1">
    <location>
        <begin position="271"/>
        <end position="316"/>
    </location>
</feature>
<sequence>MSQSGIDPFNRIDGYTSAPRTTPRMERGSVLKPYVQETVVVENLTTTAIATYSGMGIRTILPSFNQRPENVVRIELKLVVPKSTTIDFLALDTLMHRLSKDQRDQILDFYGALDKDDYFIQNSVTLHLHWDIPMELLRRSPYGVLVEGINQVVQIYDRDADPTDLYPATYQPPPLAIEPTEGLLGTFNKHDRAVKGIWVNIKGTTPIKICNNLNDVTKPEGFSVLMNEEWQHLSIDELAFHGFYLTPMQATAAHTNTTAEQTTAHKQFIADQDKQFDRDEKRADKEYDRNEKKANQEYERSFKEDDRAEKRSDKAYDREQTLIDKTPVRRNAEWQSKAAPVILAFSVVSVVIKGVIEIKKFIDTLVEEK</sequence>
<name>A0AB39CD95_9VIRU</name>
<feature type="region of interest" description="Disordered" evidence="1">
    <location>
        <begin position="267"/>
        <end position="316"/>
    </location>
</feature>
<evidence type="ECO:0008006" key="3">
    <source>
        <dbReference type="Google" id="ProtNLM"/>
    </source>
</evidence>
<protein>
    <recommendedName>
        <fullName evidence="3">Virion structural protein</fullName>
    </recommendedName>
</protein>
<dbReference type="EMBL" id="PQ015378">
    <property type="protein sequence ID" value="XDJ14800.1"/>
    <property type="molecule type" value="Genomic_DNA"/>
</dbReference>
<feature type="region of interest" description="Disordered" evidence="1">
    <location>
        <begin position="1"/>
        <end position="28"/>
    </location>
</feature>
<evidence type="ECO:0000256" key="1">
    <source>
        <dbReference type="SAM" id="MobiDB-lite"/>
    </source>
</evidence>
<evidence type="ECO:0000313" key="2">
    <source>
        <dbReference type="EMBL" id="XDJ14800.1"/>
    </source>
</evidence>
<accession>A0AB39CD95</accession>
<reference evidence="2" key="1">
    <citation type="submission" date="2024-07" db="EMBL/GenBank/DDBJ databases">
        <authorList>
            <person name="Bringhurst R.M."/>
            <person name="Homer T.E."/>
        </authorList>
    </citation>
    <scope>NUCLEOTIDE SEQUENCE</scope>
</reference>